<dbReference type="EMBL" id="MN739649">
    <property type="protein sequence ID" value="QHT18164.1"/>
    <property type="molecule type" value="Genomic_DNA"/>
</dbReference>
<sequence length="644" mass="75658">MQKGGDLGADAAFKKILSIGYEFECSDLAKLSLHSNKKTFINSDLALRILKEKVDRKSIKYVDDPHYLHVRIPIHKKGSDALIMTEAEEEEDEDEFLKELKEEFPEEYEEEIKQKKQIALEKKENESYLEYFFENRKTDNKETVKFFITNDLADTVFNKMLKEKCKELTIPKNDMYFFKTNKGKLYDIKFSEEIATNEFCDSFSSVEFVVTYYSPKRDFANVIMDTFVDACSRVIDHMGDLKKIKGELVMHDNKKTHYTQTGPLGKDRCLYHKPGTNVFYMDTYDDEEIEELQTLSNARLVPQMTFRSKAQDSLSIMKEILRLHGKVKKGKSVAKDMIYEMETIVFVETQVDALIKEHNETSKKKIDLSTDIGNTLKLYLVLIFYKLNMFILNHVSIFTKEGYLKDFLTFSSRHSNGTLFERVKEIFREHYGIGTMEQVYNFLNKPKIIETFYEKEEGEEDEEHDFDEDGNYKYNYDAHVTDLPEDDPNFGNPLFSMQSYFKYLESKESDWLRDAKYDVFSTTFELKSDEVLLENRYFLYEINFYLKNNTTSNFAARDLTLRNMQSIVNTFYGSKMKNMMTLTKHPNKQRVTRRSKSQLSRQSKMTAKVGPTSKYRTLKSKSKTIRNNQVDLPKRLSVIVEGEE</sequence>
<proteinExistence type="predicted"/>
<accession>A0A6C0DPB0</accession>
<name>A0A6C0DPB0_9ZZZZ</name>
<dbReference type="AlphaFoldDB" id="A0A6C0DPB0"/>
<evidence type="ECO:0000313" key="2">
    <source>
        <dbReference type="EMBL" id="QHT18164.1"/>
    </source>
</evidence>
<feature type="compositionally biased region" description="Basic residues" evidence="1">
    <location>
        <begin position="587"/>
        <end position="596"/>
    </location>
</feature>
<organism evidence="2">
    <name type="scientific">viral metagenome</name>
    <dbReference type="NCBI Taxonomy" id="1070528"/>
    <lineage>
        <taxon>unclassified sequences</taxon>
        <taxon>metagenomes</taxon>
        <taxon>organismal metagenomes</taxon>
    </lineage>
</organism>
<protein>
    <submittedName>
        <fullName evidence="2">Uncharacterized protein</fullName>
    </submittedName>
</protein>
<evidence type="ECO:0000256" key="1">
    <source>
        <dbReference type="SAM" id="MobiDB-lite"/>
    </source>
</evidence>
<reference evidence="2" key="1">
    <citation type="journal article" date="2020" name="Nature">
        <title>Giant virus diversity and host interactions through global metagenomics.</title>
        <authorList>
            <person name="Schulz F."/>
            <person name="Roux S."/>
            <person name="Paez-Espino D."/>
            <person name="Jungbluth S."/>
            <person name="Walsh D.A."/>
            <person name="Denef V.J."/>
            <person name="McMahon K.D."/>
            <person name="Konstantinidis K.T."/>
            <person name="Eloe-Fadrosh E.A."/>
            <person name="Kyrpides N.C."/>
            <person name="Woyke T."/>
        </authorList>
    </citation>
    <scope>NUCLEOTIDE SEQUENCE</scope>
    <source>
        <strain evidence="2">GVMAG-M-3300023174-3</strain>
    </source>
</reference>
<feature type="region of interest" description="Disordered" evidence="1">
    <location>
        <begin position="587"/>
        <end position="613"/>
    </location>
</feature>